<feature type="transmembrane region" description="Helical" evidence="1">
    <location>
        <begin position="85"/>
        <end position="106"/>
    </location>
</feature>
<keyword evidence="1" id="KW-1133">Transmembrane helix</keyword>
<evidence type="ECO:0000256" key="1">
    <source>
        <dbReference type="SAM" id="Phobius"/>
    </source>
</evidence>
<accession>A0ABS5F5U6</accession>
<feature type="transmembrane region" description="Helical" evidence="1">
    <location>
        <begin position="143"/>
        <end position="161"/>
    </location>
</feature>
<evidence type="ECO:0000313" key="2">
    <source>
        <dbReference type="EMBL" id="MBR0667940.1"/>
    </source>
</evidence>
<keyword evidence="1" id="KW-0472">Membrane</keyword>
<protein>
    <submittedName>
        <fullName evidence="2">DUF1772 domain-containing protein</fullName>
    </submittedName>
</protein>
<comment type="caution">
    <text evidence="2">The sequence shown here is derived from an EMBL/GenBank/DDBJ whole genome shotgun (WGS) entry which is preliminary data.</text>
</comment>
<name>A0ABS5F5U6_9PROT</name>
<reference evidence="3" key="1">
    <citation type="journal article" date="2021" name="Syst. Appl. Microbiol.">
        <title>Roseomonas hellenica sp. nov., isolated from roots of wild-growing Alkanna tinctoria.</title>
        <authorList>
            <person name="Rat A."/>
            <person name="Naranjo H.D."/>
            <person name="Lebbe L."/>
            <person name="Cnockaert M."/>
            <person name="Krigas N."/>
            <person name="Grigoriadou K."/>
            <person name="Maloupa E."/>
            <person name="Willems A."/>
        </authorList>
    </citation>
    <scope>NUCLEOTIDE SEQUENCE [LARGE SCALE GENOMIC DNA]</scope>
    <source>
        <strain evidence="3">LMG 31523</strain>
    </source>
</reference>
<dbReference type="Proteomes" id="UP001196870">
    <property type="component" value="Unassembled WGS sequence"/>
</dbReference>
<keyword evidence="3" id="KW-1185">Reference proteome</keyword>
<organism evidence="2 3">
    <name type="scientific">Plastoroseomonas hellenica</name>
    <dbReference type="NCBI Taxonomy" id="2687306"/>
    <lineage>
        <taxon>Bacteria</taxon>
        <taxon>Pseudomonadati</taxon>
        <taxon>Pseudomonadota</taxon>
        <taxon>Alphaproteobacteria</taxon>
        <taxon>Acetobacterales</taxon>
        <taxon>Acetobacteraceae</taxon>
        <taxon>Plastoroseomonas</taxon>
    </lineage>
</organism>
<proteinExistence type="predicted"/>
<dbReference type="InterPro" id="IPR013901">
    <property type="entry name" value="Anthrone_oxy"/>
</dbReference>
<keyword evidence="1" id="KW-0812">Transmembrane</keyword>
<sequence length="163" mass="16623">MLPMLIAAFALGLLAAAWSAGFFWSWSFTVMPGFGAAPAEAAIAAMRAVNAGIRTPGFLFVFLGPAPLALLAGVLAFAMGLRTAALLALLAAAIYVAGVLVVTFAVNLPLNAGLDAVRPAPSEADAVWRAYAAPWTAWNHLRTAAATAAFLALAAAAVQAARE</sequence>
<dbReference type="Pfam" id="PF08592">
    <property type="entry name" value="Anthrone_oxy"/>
    <property type="match status" value="1"/>
</dbReference>
<gene>
    <name evidence="2" type="ORF">GXW71_26530</name>
</gene>
<evidence type="ECO:0000313" key="3">
    <source>
        <dbReference type="Proteomes" id="UP001196870"/>
    </source>
</evidence>
<feature type="transmembrane region" description="Helical" evidence="1">
    <location>
        <begin position="57"/>
        <end position="78"/>
    </location>
</feature>
<dbReference type="EMBL" id="JAAGBB010000044">
    <property type="protein sequence ID" value="MBR0667940.1"/>
    <property type="molecule type" value="Genomic_DNA"/>
</dbReference>
<dbReference type="RefSeq" id="WP_211855716.1">
    <property type="nucleotide sequence ID" value="NZ_JAAGBB010000044.1"/>
</dbReference>